<evidence type="ECO:0000313" key="3">
    <source>
        <dbReference type="Proteomes" id="UP001169006"/>
    </source>
</evidence>
<feature type="transmembrane region" description="Helical" evidence="1">
    <location>
        <begin position="12"/>
        <end position="31"/>
    </location>
</feature>
<evidence type="ECO:0000256" key="1">
    <source>
        <dbReference type="SAM" id="Phobius"/>
    </source>
</evidence>
<dbReference type="EMBL" id="JAUKWQ010000001">
    <property type="protein sequence ID" value="MDO1581426.1"/>
    <property type="molecule type" value="Genomic_DNA"/>
</dbReference>
<sequence>MRSSFWESRPFLYVMLGISVLFTLIGFGMVVTEAEGGWPALLLFGMCAAVFFAKLFPGLFNRHTADIKPLLQTFPAPVTLRSHRLKHVLLLTGSVIFTGLCLWMLRTEEPSFFPTLALVAGVIFFGLCSLALLPILILGQHLELTESGFAYGYPGRRRFVCWNDVSEFETVLINASGARLVVFDEIRRGDNSLYSLNARLIGHTSALPETYGLSAKDLAKLMNKWRKRARGIQRPELSLMG</sequence>
<keyword evidence="1" id="KW-1133">Transmembrane helix</keyword>
<keyword evidence="3" id="KW-1185">Reference proteome</keyword>
<proteinExistence type="predicted"/>
<reference evidence="2" key="1">
    <citation type="journal article" date="2015" name="Int. J. Syst. Evol. Microbiol.">
        <title>Rhizobium oryzicola sp. nov., potential plant-growth-promoting endophytic bacteria isolated from rice roots.</title>
        <authorList>
            <person name="Zhang X.X."/>
            <person name="Gao J.S."/>
            <person name="Cao Y.H."/>
            <person name="Sheirdil R.A."/>
            <person name="Wang X.C."/>
            <person name="Zhang L."/>
        </authorList>
    </citation>
    <scope>NUCLEOTIDE SEQUENCE</scope>
    <source>
        <strain evidence="2">05753</strain>
    </source>
</reference>
<dbReference type="RefSeq" id="WP_302075534.1">
    <property type="nucleotide sequence ID" value="NZ_JAUKWQ010000001.1"/>
</dbReference>
<evidence type="ECO:0008006" key="4">
    <source>
        <dbReference type="Google" id="ProtNLM"/>
    </source>
</evidence>
<reference evidence="2" key="2">
    <citation type="submission" date="2023-07" db="EMBL/GenBank/DDBJ databases">
        <authorList>
            <person name="Sun H."/>
        </authorList>
    </citation>
    <scope>NUCLEOTIDE SEQUENCE</scope>
    <source>
        <strain evidence="2">05753</strain>
    </source>
</reference>
<name>A0ABT8SSR4_9HYPH</name>
<feature type="transmembrane region" description="Helical" evidence="1">
    <location>
        <begin position="88"/>
        <end position="106"/>
    </location>
</feature>
<gene>
    <name evidence="2" type="ORF">Q2T52_04890</name>
</gene>
<feature type="transmembrane region" description="Helical" evidence="1">
    <location>
        <begin position="112"/>
        <end position="138"/>
    </location>
</feature>
<feature type="transmembrane region" description="Helical" evidence="1">
    <location>
        <begin position="37"/>
        <end position="56"/>
    </location>
</feature>
<organism evidence="2 3">
    <name type="scientific">Rhizobium oryzicola</name>
    <dbReference type="NCBI Taxonomy" id="1232668"/>
    <lineage>
        <taxon>Bacteria</taxon>
        <taxon>Pseudomonadati</taxon>
        <taxon>Pseudomonadota</taxon>
        <taxon>Alphaproteobacteria</taxon>
        <taxon>Hyphomicrobiales</taxon>
        <taxon>Rhizobiaceae</taxon>
        <taxon>Rhizobium/Agrobacterium group</taxon>
        <taxon>Rhizobium</taxon>
    </lineage>
</organism>
<keyword evidence="1" id="KW-0472">Membrane</keyword>
<protein>
    <recommendedName>
        <fullName evidence="4">YcxB family protein</fullName>
    </recommendedName>
</protein>
<evidence type="ECO:0000313" key="2">
    <source>
        <dbReference type="EMBL" id="MDO1581426.1"/>
    </source>
</evidence>
<comment type="caution">
    <text evidence="2">The sequence shown here is derived from an EMBL/GenBank/DDBJ whole genome shotgun (WGS) entry which is preliminary data.</text>
</comment>
<dbReference type="Proteomes" id="UP001169006">
    <property type="component" value="Unassembled WGS sequence"/>
</dbReference>
<accession>A0ABT8SSR4</accession>
<keyword evidence="1" id="KW-0812">Transmembrane</keyword>